<dbReference type="Pfam" id="PF13458">
    <property type="entry name" value="Peripla_BP_6"/>
    <property type="match status" value="1"/>
</dbReference>
<name>A0A1N7JGB3_9PROT</name>
<sequence length="428" mass="46020">MVTLTRAVLAGAVLAASGVGMMTPAWAKKPQPAPAPRSAPPTSSVLVNNYVRIGVVTSRTGRLALPSRPMAQALELTAQRIDDSGGIALNDRKVMVELVFVDDRSTVEKAREQAAALAKDPDIMAVIAPYSSDMVLEVRDEAEKVGLPVLNAVGAAPTLHRVRDEQWMFGIGSAANGYFAPVLEAAARRMAAGHAMRVGVAYQDDLFGRAIGAWTESELQRTGIPASFVQVLSRSADLSSLFEVVQREHPNVLIFSANDAEMTRNFVTGLAEKRINIDMLAVSGCRAAGLEKLGTPAEYIVCPVQWDGLADYADPYWGHSTQFMSSFEVAFGAEPTYQAAQAAASLVVIAKALERAGKLDRTALRRALAETDMETLFGSVRFGPDGRNSAVKPLLEQVRGGGYMTVLPQEQAWVPLVGQMPVWKDRLP</sequence>
<reference evidence="6 7" key="1">
    <citation type="submission" date="2017-01" db="EMBL/GenBank/DDBJ databases">
        <authorList>
            <person name="Mah S.A."/>
            <person name="Swanson W.J."/>
            <person name="Moy G.W."/>
            <person name="Vacquier V.D."/>
        </authorList>
    </citation>
    <scope>NUCLEOTIDE SEQUENCE [LARGE SCALE GENOMIC DNA]</scope>
    <source>
        <strain evidence="6 7">DSM 11589</strain>
    </source>
</reference>
<gene>
    <name evidence="6" type="ORF">SAMN05421779_102231</name>
</gene>
<dbReference type="CDD" id="cd06338">
    <property type="entry name" value="PBP1_ABC_ligand_binding-like"/>
    <property type="match status" value="1"/>
</dbReference>
<feature type="signal peptide" evidence="4">
    <location>
        <begin position="1"/>
        <end position="27"/>
    </location>
</feature>
<dbReference type="PANTHER" id="PTHR30483:SF37">
    <property type="entry name" value="ABC TRANSPORTER SUBSTRATE-BINDING PROTEIN"/>
    <property type="match status" value="1"/>
</dbReference>
<comment type="similarity">
    <text evidence="1">Belongs to the leucine-binding protein family.</text>
</comment>
<dbReference type="PANTHER" id="PTHR30483">
    <property type="entry name" value="LEUCINE-SPECIFIC-BINDING PROTEIN"/>
    <property type="match status" value="1"/>
</dbReference>
<dbReference type="InterPro" id="IPR028082">
    <property type="entry name" value="Peripla_BP_I"/>
</dbReference>
<dbReference type="SUPFAM" id="SSF53822">
    <property type="entry name" value="Periplasmic binding protein-like I"/>
    <property type="match status" value="1"/>
</dbReference>
<evidence type="ECO:0000259" key="5">
    <source>
        <dbReference type="Pfam" id="PF13458"/>
    </source>
</evidence>
<accession>A0A1N7JGB3</accession>
<dbReference type="InterPro" id="IPR051010">
    <property type="entry name" value="BCAA_transport"/>
</dbReference>
<dbReference type="GO" id="GO:0006865">
    <property type="term" value="P:amino acid transport"/>
    <property type="evidence" value="ECO:0007669"/>
    <property type="project" value="UniProtKB-KW"/>
</dbReference>
<dbReference type="STRING" id="80876.SAMN05421779_102231"/>
<dbReference type="Proteomes" id="UP000185678">
    <property type="component" value="Unassembled WGS sequence"/>
</dbReference>
<dbReference type="EMBL" id="FTOA01000002">
    <property type="protein sequence ID" value="SIS48403.1"/>
    <property type="molecule type" value="Genomic_DNA"/>
</dbReference>
<evidence type="ECO:0000256" key="2">
    <source>
        <dbReference type="ARBA" id="ARBA00022729"/>
    </source>
</evidence>
<protein>
    <submittedName>
        <fullName evidence="6">Amino acid/amide ABC transporter substrate-binding protein, HAAT family</fullName>
    </submittedName>
</protein>
<organism evidence="6 7">
    <name type="scientific">Insolitispirillum peregrinum</name>
    <dbReference type="NCBI Taxonomy" id="80876"/>
    <lineage>
        <taxon>Bacteria</taxon>
        <taxon>Pseudomonadati</taxon>
        <taxon>Pseudomonadota</taxon>
        <taxon>Alphaproteobacteria</taxon>
        <taxon>Rhodospirillales</taxon>
        <taxon>Novispirillaceae</taxon>
        <taxon>Insolitispirillum</taxon>
    </lineage>
</organism>
<dbReference type="Gene3D" id="3.40.50.2300">
    <property type="match status" value="2"/>
</dbReference>
<evidence type="ECO:0000313" key="6">
    <source>
        <dbReference type="EMBL" id="SIS48403.1"/>
    </source>
</evidence>
<evidence type="ECO:0000256" key="4">
    <source>
        <dbReference type="SAM" id="SignalP"/>
    </source>
</evidence>
<keyword evidence="2 4" id="KW-0732">Signal</keyword>
<evidence type="ECO:0000313" key="7">
    <source>
        <dbReference type="Proteomes" id="UP000185678"/>
    </source>
</evidence>
<feature type="domain" description="Leucine-binding protein" evidence="5">
    <location>
        <begin position="51"/>
        <end position="388"/>
    </location>
</feature>
<feature type="chain" id="PRO_5013292230" evidence="4">
    <location>
        <begin position="28"/>
        <end position="428"/>
    </location>
</feature>
<keyword evidence="3" id="KW-0813">Transport</keyword>
<evidence type="ECO:0000256" key="1">
    <source>
        <dbReference type="ARBA" id="ARBA00010062"/>
    </source>
</evidence>
<dbReference type="AlphaFoldDB" id="A0A1N7JGB3"/>
<evidence type="ECO:0000256" key="3">
    <source>
        <dbReference type="ARBA" id="ARBA00022970"/>
    </source>
</evidence>
<dbReference type="InterPro" id="IPR028081">
    <property type="entry name" value="Leu-bd"/>
</dbReference>
<keyword evidence="3" id="KW-0029">Amino-acid transport</keyword>
<keyword evidence="7" id="KW-1185">Reference proteome</keyword>
<proteinExistence type="inferred from homology"/>